<proteinExistence type="inferred from homology"/>
<feature type="transmembrane region" description="Helical" evidence="4">
    <location>
        <begin position="6"/>
        <end position="25"/>
    </location>
</feature>
<keyword evidence="4" id="KW-0812">Transmembrane</keyword>
<sequence length="214" mass="24455">MNRNISISIILIILFMATVLTLFVNKLTTPRELSRSELLVNGYYSLSQPKEISNFEFISSNNSKITKDFLKDKWTLVYFGFTNCPDECPVSMSLIRELFLTLSEKGMSLSDKQVLLISIDPENDTPKEIDMYAKGFNKNFYGAVAIRPMLVNLATQLDVMVTSPKQKDHASHANHLDNHMNNIILIGPDQKYLGYFRPPFIKENLLLTYQSVAY</sequence>
<dbReference type="InterPro" id="IPR003782">
    <property type="entry name" value="SCO1/SenC"/>
</dbReference>
<dbReference type="Proteomes" id="UP000253307">
    <property type="component" value="Unassembled WGS sequence"/>
</dbReference>
<comment type="caution">
    <text evidence="5">The sequence shown here is derived from an EMBL/GenBank/DDBJ whole genome shotgun (WGS) entry which is preliminary data.</text>
</comment>
<evidence type="ECO:0000313" key="6">
    <source>
        <dbReference type="Proteomes" id="UP000253307"/>
    </source>
</evidence>
<accession>A0A368BYI4</accession>
<keyword evidence="4" id="KW-0472">Membrane</keyword>
<dbReference type="GO" id="GO:0046872">
    <property type="term" value="F:metal ion binding"/>
    <property type="evidence" value="ECO:0007669"/>
    <property type="project" value="UniProtKB-KW"/>
</dbReference>
<evidence type="ECO:0000256" key="4">
    <source>
        <dbReference type="SAM" id="Phobius"/>
    </source>
</evidence>
<dbReference type="InterPro" id="IPR036249">
    <property type="entry name" value="Thioredoxin-like_sf"/>
</dbReference>
<feature type="binding site" evidence="2">
    <location>
        <position position="84"/>
    </location>
    <ligand>
        <name>Cu cation</name>
        <dbReference type="ChEBI" id="CHEBI:23378"/>
    </ligand>
</feature>
<reference evidence="5 6" key="1">
    <citation type="journal article" date="2018" name="Microbiome">
        <title>Fine metagenomic profile of the Mediterranean stratified and mixed water columns revealed by assembly and recruitment.</title>
        <authorList>
            <person name="Haro-Moreno J.M."/>
            <person name="Lopez-Perez M."/>
            <person name="De La Torre J.R."/>
            <person name="Picazo A."/>
            <person name="Camacho A."/>
            <person name="Rodriguez-Valera F."/>
        </authorList>
    </citation>
    <scope>NUCLEOTIDE SEQUENCE [LARGE SCALE GENOMIC DNA]</scope>
    <source>
        <strain evidence="5">MED-G82</strain>
    </source>
</reference>
<dbReference type="AlphaFoldDB" id="A0A368BYI4"/>
<organism evidence="5 6">
    <name type="scientific">SAR86 cluster bacterium</name>
    <dbReference type="NCBI Taxonomy" id="2030880"/>
    <lineage>
        <taxon>Bacteria</taxon>
        <taxon>Pseudomonadati</taxon>
        <taxon>Pseudomonadota</taxon>
        <taxon>Gammaproteobacteria</taxon>
        <taxon>SAR86 cluster</taxon>
    </lineage>
</organism>
<keyword evidence="2" id="KW-0186">Copper</keyword>
<feature type="disulfide bond" description="Redox-active" evidence="3">
    <location>
        <begin position="84"/>
        <end position="88"/>
    </location>
</feature>
<comment type="similarity">
    <text evidence="1">Belongs to the SCO1/2 family.</text>
</comment>
<evidence type="ECO:0000256" key="2">
    <source>
        <dbReference type="PIRSR" id="PIRSR603782-1"/>
    </source>
</evidence>
<keyword evidence="3" id="KW-1015">Disulfide bond</keyword>
<dbReference type="PANTHER" id="PTHR12151">
    <property type="entry name" value="ELECTRON TRANSPORT PROTIN SCO1/SENC FAMILY MEMBER"/>
    <property type="match status" value="1"/>
</dbReference>
<keyword evidence="4" id="KW-1133">Transmembrane helix</keyword>
<dbReference type="Gene3D" id="3.40.30.10">
    <property type="entry name" value="Glutaredoxin"/>
    <property type="match status" value="1"/>
</dbReference>
<feature type="binding site" evidence="2">
    <location>
        <position position="88"/>
    </location>
    <ligand>
        <name>Cu cation</name>
        <dbReference type="ChEBI" id="CHEBI:23378"/>
    </ligand>
</feature>
<dbReference type="PANTHER" id="PTHR12151:SF25">
    <property type="entry name" value="LINALOOL DEHYDRATASE_ISOMERASE DOMAIN-CONTAINING PROTEIN"/>
    <property type="match status" value="1"/>
</dbReference>
<name>A0A368BYI4_9GAMM</name>
<evidence type="ECO:0000313" key="5">
    <source>
        <dbReference type="EMBL" id="RCL42155.1"/>
    </source>
</evidence>
<feature type="binding site" evidence="2">
    <location>
        <position position="179"/>
    </location>
    <ligand>
        <name>Cu cation</name>
        <dbReference type="ChEBI" id="CHEBI:23378"/>
    </ligand>
</feature>
<evidence type="ECO:0000256" key="3">
    <source>
        <dbReference type="PIRSR" id="PIRSR603782-2"/>
    </source>
</evidence>
<protein>
    <submittedName>
        <fullName evidence="5">SCO family protein</fullName>
    </submittedName>
</protein>
<dbReference type="EMBL" id="QOPE01000006">
    <property type="protein sequence ID" value="RCL42155.1"/>
    <property type="molecule type" value="Genomic_DNA"/>
</dbReference>
<keyword evidence="2" id="KW-0479">Metal-binding</keyword>
<dbReference type="CDD" id="cd02968">
    <property type="entry name" value="SCO"/>
    <property type="match status" value="1"/>
</dbReference>
<gene>
    <name evidence="5" type="ORF">DBW96_01370</name>
</gene>
<dbReference type="Pfam" id="PF02630">
    <property type="entry name" value="SCO1-SenC"/>
    <property type="match status" value="1"/>
</dbReference>
<dbReference type="SUPFAM" id="SSF52833">
    <property type="entry name" value="Thioredoxin-like"/>
    <property type="match status" value="1"/>
</dbReference>
<evidence type="ECO:0000256" key="1">
    <source>
        <dbReference type="ARBA" id="ARBA00010996"/>
    </source>
</evidence>